<evidence type="ECO:0000256" key="9">
    <source>
        <dbReference type="SAM" id="Phobius"/>
    </source>
</evidence>
<evidence type="ECO:0000313" key="12">
    <source>
        <dbReference type="Proteomes" id="UP001152622"/>
    </source>
</evidence>
<dbReference type="CDD" id="cd00637">
    <property type="entry name" value="7tm_classA_rhodopsin-like"/>
    <property type="match status" value="1"/>
</dbReference>
<dbReference type="GO" id="GO:0004994">
    <property type="term" value="F:somatostatin receptor activity"/>
    <property type="evidence" value="ECO:0007669"/>
    <property type="project" value="TreeGrafter"/>
</dbReference>
<dbReference type="PANTHER" id="PTHR24229:SF6">
    <property type="entry name" value="SOMATOSTATIN RECEPTOR TYPE 2"/>
    <property type="match status" value="1"/>
</dbReference>
<dbReference type="SUPFAM" id="SSF81321">
    <property type="entry name" value="Family A G protein-coupled receptor-like"/>
    <property type="match status" value="1"/>
</dbReference>
<feature type="transmembrane region" description="Helical" evidence="9">
    <location>
        <begin position="12"/>
        <end position="33"/>
    </location>
</feature>
<dbReference type="GO" id="GO:0071385">
    <property type="term" value="P:cellular response to glucocorticoid stimulus"/>
    <property type="evidence" value="ECO:0007669"/>
    <property type="project" value="TreeGrafter"/>
</dbReference>
<name>A0A9Q1FDB1_SYNKA</name>
<dbReference type="GO" id="GO:0042923">
    <property type="term" value="F:neuropeptide binding"/>
    <property type="evidence" value="ECO:0007669"/>
    <property type="project" value="TreeGrafter"/>
</dbReference>
<dbReference type="GO" id="GO:0071392">
    <property type="term" value="P:cellular response to estradiol stimulus"/>
    <property type="evidence" value="ECO:0007669"/>
    <property type="project" value="TreeGrafter"/>
</dbReference>
<feature type="transmembrane region" description="Helical" evidence="9">
    <location>
        <begin position="126"/>
        <end position="149"/>
    </location>
</feature>
<reference evidence="11" key="1">
    <citation type="journal article" date="2023" name="Science">
        <title>Genome structures resolve the early diversification of teleost fishes.</title>
        <authorList>
            <person name="Parey E."/>
            <person name="Louis A."/>
            <person name="Montfort J."/>
            <person name="Bouchez O."/>
            <person name="Roques C."/>
            <person name="Iampietro C."/>
            <person name="Lluch J."/>
            <person name="Castinel A."/>
            <person name="Donnadieu C."/>
            <person name="Desvignes T."/>
            <person name="Floi Bucao C."/>
            <person name="Jouanno E."/>
            <person name="Wen M."/>
            <person name="Mejri S."/>
            <person name="Dirks R."/>
            <person name="Jansen H."/>
            <person name="Henkel C."/>
            <person name="Chen W.J."/>
            <person name="Zahm M."/>
            <person name="Cabau C."/>
            <person name="Klopp C."/>
            <person name="Thompson A.W."/>
            <person name="Robinson-Rechavi M."/>
            <person name="Braasch I."/>
            <person name="Lecointre G."/>
            <person name="Bobe J."/>
            <person name="Postlethwait J.H."/>
            <person name="Berthelot C."/>
            <person name="Roest Crollius H."/>
            <person name="Guiguen Y."/>
        </authorList>
    </citation>
    <scope>NUCLEOTIDE SEQUENCE</scope>
    <source>
        <strain evidence="11">WJC10195</strain>
    </source>
</reference>
<comment type="caution">
    <text evidence="11">The sequence shown here is derived from an EMBL/GenBank/DDBJ whole genome shotgun (WGS) entry which is preliminary data.</text>
</comment>
<feature type="transmembrane region" description="Helical" evidence="9">
    <location>
        <begin position="243"/>
        <end position="265"/>
    </location>
</feature>
<dbReference type="PANTHER" id="PTHR24229">
    <property type="entry name" value="NEUROPEPTIDES RECEPTOR"/>
    <property type="match status" value="1"/>
</dbReference>
<evidence type="ECO:0000256" key="6">
    <source>
        <dbReference type="ARBA" id="ARBA00023136"/>
    </source>
</evidence>
<feature type="transmembrane region" description="Helical" evidence="9">
    <location>
        <begin position="76"/>
        <end position="105"/>
    </location>
</feature>
<dbReference type="GO" id="GO:0005886">
    <property type="term" value="C:plasma membrane"/>
    <property type="evidence" value="ECO:0007669"/>
    <property type="project" value="UniProtKB-SubCell"/>
</dbReference>
<keyword evidence="2" id="KW-1003">Cell membrane</keyword>
<keyword evidence="6 9" id="KW-0472">Membrane</keyword>
<dbReference type="EMBL" id="JAINUF010000006">
    <property type="protein sequence ID" value="KAJ8356238.1"/>
    <property type="molecule type" value="Genomic_DNA"/>
</dbReference>
<evidence type="ECO:0000256" key="3">
    <source>
        <dbReference type="ARBA" id="ARBA00022692"/>
    </source>
</evidence>
<feature type="domain" description="G-protein coupled receptors family 1 profile" evidence="10">
    <location>
        <begin position="25"/>
        <end position="293"/>
    </location>
</feature>
<evidence type="ECO:0000256" key="5">
    <source>
        <dbReference type="ARBA" id="ARBA00023040"/>
    </source>
</evidence>
<comment type="subcellular location">
    <subcellularLocation>
        <location evidence="1">Cell membrane</location>
        <topology evidence="1">Multi-pass membrane protein</topology>
    </subcellularLocation>
</comment>
<evidence type="ECO:0000256" key="8">
    <source>
        <dbReference type="ARBA" id="ARBA00023224"/>
    </source>
</evidence>
<protein>
    <recommendedName>
        <fullName evidence="10">G-protein coupled receptors family 1 profile domain-containing protein</fullName>
    </recommendedName>
</protein>
<dbReference type="Proteomes" id="UP001152622">
    <property type="component" value="Chromosome 6"/>
</dbReference>
<dbReference type="InterPro" id="IPR017452">
    <property type="entry name" value="GPCR_Rhodpsn_7TM"/>
</dbReference>
<dbReference type="Pfam" id="PF00001">
    <property type="entry name" value="7tm_1"/>
    <property type="match status" value="1"/>
</dbReference>
<evidence type="ECO:0000256" key="1">
    <source>
        <dbReference type="ARBA" id="ARBA00004651"/>
    </source>
</evidence>
<feature type="transmembrane region" description="Helical" evidence="9">
    <location>
        <begin position="188"/>
        <end position="212"/>
    </location>
</feature>
<accession>A0A9Q1FDB1</accession>
<sequence>MESKEEILIELITIRFLISIVGMIGNILLMASICKNANFKTFEVLLVGLALSNLESIFIVDIYDIILISASDRLSLSIWVCSTMKCLTVFGEVTTILFTMLISIFRYQKLRDAEKRVNLPILLDSVPLALGLSGLSVLLGFAFGMPTYAMNLDNHMPNYTQTSTCPLDFFQCPKDNCPVHNMAYKYCFLFLCILLPLCVVTGTSGLILRILLLQRRTVPAQDISSVPSSQVNRRTASFHRSTIAILAAMTIFQVDWIIYLALHLAVDPYTFPFWDQAEFLIATTYSTLSPYVYGTGVWKRGKRTESTRRRLQTTLDNVYGPCWTGKECCLKKQTGESEGLALRI</sequence>
<proteinExistence type="predicted"/>
<dbReference type="Gene3D" id="1.20.1070.10">
    <property type="entry name" value="Rhodopsin 7-helix transmembrane proteins"/>
    <property type="match status" value="1"/>
</dbReference>
<dbReference type="InterPro" id="IPR000276">
    <property type="entry name" value="GPCR_Rhodpsn"/>
</dbReference>
<keyword evidence="5" id="KW-0297">G-protein coupled receptor</keyword>
<feature type="transmembrane region" description="Helical" evidence="9">
    <location>
        <begin position="45"/>
        <end position="70"/>
    </location>
</feature>
<keyword evidence="8" id="KW-0807">Transducer</keyword>
<dbReference type="AlphaFoldDB" id="A0A9Q1FDB1"/>
<gene>
    <name evidence="11" type="ORF">SKAU_G00190320</name>
</gene>
<dbReference type="GO" id="GO:0043005">
    <property type="term" value="C:neuron projection"/>
    <property type="evidence" value="ECO:0007669"/>
    <property type="project" value="TreeGrafter"/>
</dbReference>
<feature type="transmembrane region" description="Helical" evidence="9">
    <location>
        <begin position="277"/>
        <end position="298"/>
    </location>
</feature>
<evidence type="ECO:0000259" key="10">
    <source>
        <dbReference type="PROSITE" id="PS50262"/>
    </source>
</evidence>
<evidence type="ECO:0000256" key="4">
    <source>
        <dbReference type="ARBA" id="ARBA00022989"/>
    </source>
</evidence>
<keyword evidence="12" id="KW-1185">Reference proteome</keyword>
<dbReference type="OrthoDB" id="8930837at2759"/>
<evidence type="ECO:0000256" key="2">
    <source>
        <dbReference type="ARBA" id="ARBA00022475"/>
    </source>
</evidence>
<dbReference type="PROSITE" id="PS50262">
    <property type="entry name" value="G_PROTEIN_RECEP_F1_2"/>
    <property type="match status" value="1"/>
</dbReference>
<dbReference type="PRINTS" id="PR00237">
    <property type="entry name" value="GPCRRHODOPSN"/>
</dbReference>
<keyword evidence="3 9" id="KW-0812">Transmembrane</keyword>
<keyword evidence="7" id="KW-0675">Receptor</keyword>
<evidence type="ECO:0000256" key="7">
    <source>
        <dbReference type="ARBA" id="ARBA00023170"/>
    </source>
</evidence>
<evidence type="ECO:0000313" key="11">
    <source>
        <dbReference type="EMBL" id="KAJ8356238.1"/>
    </source>
</evidence>
<organism evidence="11 12">
    <name type="scientific">Synaphobranchus kaupii</name>
    <name type="common">Kaup's arrowtooth eel</name>
    <dbReference type="NCBI Taxonomy" id="118154"/>
    <lineage>
        <taxon>Eukaryota</taxon>
        <taxon>Metazoa</taxon>
        <taxon>Chordata</taxon>
        <taxon>Craniata</taxon>
        <taxon>Vertebrata</taxon>
        <taxon>Euteleostomi</taxon>
        <taxon>Actinopterygii</taxon>
        <taxon>Neopterygii</taxon>
        <taxon>Teleostei</taxon>
        <taxon>Anguilliformes</taxon>
        <taxon>Synaphobranchidae</taxon>
        <taxon>Synaphobranchus</taxon>
    </lineage>
</organism>
<keyword evidence="4 9" id="KW-1133">Transmembrane helix</keyword>